<protein>
    <submittedName>
        <fullName evidence="1">Putative metal-binding protein</fullName>
    </submittedName>
</protein>
<dbReference type="InterPro" id="IPR012863">
    <property type="entry name" value="DUF1636"/>
</dbReference>
<accession>A0A4R1HM10</accession>
<dbReference type="RefSeq" id="WP_132429535.1">
    <property type="nucleotide sequence ID" value="NZ_SMFZ01000002.1"/>
</dbReference>
<dbReference type="Proteomes" id="UP000295560">
    <property type="component" value="Unassembled WGS sequence"/>
</dbReference>
<dbReference type="Pfam" id="PF07845">
    <property type="entry name" value="DUF1636"/>
    <property type="match status" value="1"/>
</dbReference>
<dbReference type="EMBL" id="SMFZ01000002">
    <property type="protein sequence ID" value="TCK20679.1"/>
    <property type="molecule type" value="Genomic_DNA"/>
</dbReference>
<dbReference type="CDD" id="cd02980">
    <property type="entry name" value="TRX_Fd_family"/>
    <property type="match status" value="1"/>
</dbReference>
<sequence>MPLLVCQTCPRYDPVHTGSFGRGLDAALVAHPDVRVRRVQCLGGCPDDGVVAVDGIGKARVRFTGLSPDDADAIVVAARAHSGSVSGAPDDWEIPSALTDRLSAVTYKRPPA</sequence>
<gene>
    <name evidence="1" type="ORF">EV378_4640</name>
</gene>
<keyword evidence="2" id="KW-1185">Reference proteome</keyword>
<proteinExistence type="predicted"/>
<evidence type="ECO:0000313" key="2">
    <source>
        <dbReference type="Proteomes" id="UP000295560"/>
    </source>
</evidence>
<dbReference type="AlphaFoldDB" id="A0A4R1HM10"/>
<comment type="caution">
    <text evidence="1">The sequence shown here is derived from an EMBL/GenBank/DDBJ whole genome shotgun (WGS) entry which is preliminary data.</text>
</comment>
<reference evidence="1 2" key="1">
    <citation type="submission" date="2019-03" db="EMBL/GenBank/DDBJ databases">
        <title>Sequencing the genomes of 1000 actinobacteria strains.</title>
        <authorList>
            <person name="Klenk H.-P."/>
        </authorList>
    </citation>
    <scope>NUCLEOTIDE SEQUENCE [LARGE SCALE GENOMIC DNA]</scope>
    <source>
        <strain evidence="1 2">DSM 44969</strain>
    </source>
</reference>
<organism evidence="1 2">
    <name type="scientific">Pseudonocardia endophytica</name>
    <dbReference type="NCBI Taxonomy" id="401976"/>
    <lineage>
        <taxon>Bacteria</taxon>
        <taxon>Bacillati</taxon>
        <taxon>Actinomycetota</taxon>
        <taxon>Actinomycetes</taxon>
        <taxon>Pseudonocardiales</taxon>
        <taxon>Pseudonocardiaceae</taxon>
        <taxon>Pseudonocardia</taxon>
    </lineage>
</organism>
<name>A0A4R1HM10_PSEEN</name>
<evidence type="ECO:0000313" key="1">
    <source>
        <dbReference type="EMBL" id="TCK20679.1"/>
    </source>
</evidence>
<dbReference type="OrthoDB" id="3629711at2"/>
<dbReference type="SUPFAM" id="SSF52833">
    <property type="entry name" value="Thioredoxin-like"/>
    <property type="match status" value="1"/>
</dbReference>
<dbReference type="InterPro" id="IPR036249">
    <property type="entry name" value="Thioredoxin-like_sf"/>
</dbReference>